<dbReference type="OrthoDB" id="9824698at2"/>
<name>E8ZIB8_MYCHL</name>
<dbReference type="HOGENOM" id="CLU_098620_0_0_14"/>
<dbReference type="EMBL" id="FR773153">
    <property type="protein sequence ID" value="CBY92889.1"/>
    <property type="molecule type" value="Genomic_DNA"/>
</dbReference>
<protein>
    <submittedName>
        <fullName evidence="1">Uncharacterized protein</fullName>
    </submittedName>
</protein>
<dbReference type="KEGG" id="mha:HF1_08810"/>
<dbReference type="AlphaFoldDB" id="E8ZIB8"/>
<accession>E8ZIB8</accession>
<reference evidence="1 2" key="1">
    <citation type="journal article" date="2011" name="J. Bacteriol.">
        <title>Complete genome sequence of Mycoplasma haemofelis, a hemotropic mycoplasma.</title>
        <authorList>
            <person name="Barker E.N."/>
            <person name="Helps C.R."/>
            <person name="Peters I.R."/>
            <person name="Darby A.C."/>
            <person name="Radford A.D."/>
            <person name="Tasker S."/>
        </authorList>
    </citation>
    <scope>NUCLEOTIDE SEQUENCE [LARGE SCALE GENOMIC DNA]</scope>
    <source>
        <strain evidence="1 2">Langford 1</strain>
    </source>
</reference>
<organism evidence="1 2">
    <name type="scientific">Mycoplasma haemofelis (strain Langford 1)</name>
    <name type="common">Haemobartonella felis</name>
    <dbReference type="NCBI Taxonomy" id="941640"/>
    <lineage>
        <taxon>Bacteria</taxon>
        <taxon>Bacillati</taxon>
        <taxon>Mycoplasmatota</taxon>
        <taxon>Mollicutes</taxon>
        <taxon>Mycoplasmataceae</taxon>
        <taxon>Mycoplasma</taxon>
    </lineage>
</organism>
<proteinExistence type="predicted"/>
<keyword evidence="2" id="KW-1185">Reference proteome</keyword>
<dbReference type="Proteomes" id="UP000008637">
    <property type="component" value="Chromosome"/>
</dbReference>
<evidence type="ECO:0000313" key="2">
    <source>
        <dbReference type="Proteomes" id="UP000008637"/>
    </source>
</evidence>
<sequence>MNPASKIAVSTLAVGGTAATGGYSWHLSQLSTISSLIEADEEVIQLTSSSSDGDWNEAWKSYKGSNNAWKLSDYNVVDAPKSFKDECLSRGKEKVKGINSLEFQNFKKWCSRNFTVSEWLKKSNISLLSSSDASGKWDAAWKKYKDEPKNKNQDGKTAASNDIWSVRDWATNKDKDTSNDGFKEKCAEKANLKIKNKNDELYKQVSSWCV</sequence>
<gene>
    <name evidence="1" type="ordered locus">HF1_08810</name>
</gene>
<evidence type="ECO:0000313" key="1">
    <source>
        <dbReference type="EMBL" id="CBY92889.1"/>
    </source>
</evidence>